<dbReference type="EMBL" id="JAAOIW010000011">
    <property type="protein sequence ID" value="NHN33251.1"/>
    <property type="molecule type" value="Genomic_DNA"/>
</dbReference>
<dbReference type="Proteomes" id="UP001165962">
    <property type="component" value="Unassembled WGS sequence"/>
</dbReference>
<sequence length="297" mass="34681">MDNRIALIMESTTRKDIAMEAYKFYQGYRSRWINAVIQFMETRNFSSDRIFFISLYHKRIIGFDEIVHNYPVSEWHPRKKECTIFASRVLELVQTYNEIPFVEIHAGKTVADPIKALLSQHNISCRNFAEGVPLGTKPSFYEALIEEELNKRKLKDIQKERITVAATIHQWSPQEASLLVGSLGTKAQLYGVENGVQELKNLLGDWNQKKKDEKQALKDFESMITEEDHHGELECFLSRKVSLASLISDPTEYERLKGKYGRTMAKYRRYLIKHSYVQQMENQISASMLRMQIELMK</sequence>
<organism evidence="1 2">
    <name type="scientific">Paenibacillus agricola</name>
    <dbReference type="NCBI Taxonomy" id="2716264"/>
    <lineage>
        <taxon>Bacteria</taxon>
        <taxon>Bacillati</taxon>
        <taxon>Bacillota</taxon>
        <taxon>Bacilli</taxon>
        <taxon>Bacillales</taxon>
        <taxon>Paenibacillaceae</taxon>
        <taxon>Paenibacillus</taxon>
    </lineage>
</organism>
<gene>
    <name evidence="1" type="ORF">G9U52_25895</name>
</gene>
<protein>
    <submittedName>
        <fullName evidence="1">Uncharacterized protein</fullName>
    </submittedName>
</protein>
<dbReference type="RefSeq" id="WP_166153556.1">
    <property type="nucleotide sequence ID" value="NZ_JAAOIW010000011.1"/>
</dbReference>
<evidence type="ECO:0000313" key="1">
    <source>
        <dbReference type="EMBL" id="NHN33251.1"/>
    </source>
</evidence>
<comment type="caution">
    <text evidence="1">The sequence shown here is derived from an EMBL/GenBank/DDBJ whole genome shotgun (WGS) entry which is preliminary data.</text>
</comment>
<proteinExistence type="predicted"/>
<accession>A0ABX0JHC7</accession>
<evidence type="ECO:0000313" key="2">
    <source>
        <dbReference type="Proteomes" id="UP001165962"/>
    </source>
</evidence>
<name>A0ABX0JHC7_9BACL</name>
<reference evidence="1" key="1">
    <citation type="submission" date="2020-03" db="EMBL/GenBank/DDBJ databases">
        <title>Draft sequencing of Paenibacilllus sp. S3N08.</title>
        <authorList>
            <person name="Kim D.-U."/>
        </authorList>
    </citation>
    <scope>NUCLEOTIDE SEQUENCE</scope>
    <source>
        <strain evidence="1">S3N08</strain>
    </source>
</reference>
<keyword evidence="2" id="KW-1185">Reference proteome</keyword>